<sequence length="73" mass="7989">MTQQAKCYRGLGCLTVQEQDEVVALGYSDMINAQIFKENAQALHEGSAPQGTHRCALRSWGLAESNSNAHLCH</sequence>
<evidence type="ECO:0000313" key="1">
    <source>
        <dbReference type="EMBL" id="EXB66201.1"/>
    </source>
</evidence>
<reference evidence="2" key="1">
    <citation type="submission" date="2013-01" db="EMBL/GenBank/DDBJ databases">
        <title>Draft Genome Sequence of a Mulberry Tree, Morus notabilis C.K. Schneid.</title>
        <authorList>
            <person name="He N."/>
            <person name="Zhao S."/>
        </authorList>
    </citation>
    <scope>NUCLEOTIDE SEQUENCE</scope>
</reference>
<organism evidence="1 2">
    <name type="scientific">Morus notabilis</name>
    <dbReference type="NCBI Taxonomy" id="981085"/>
    <lineage>
        <taxon>Eukaryota</taxon>
        <taxon>Viridiplantae</taxon>
        <taxon>Streptophyta</taxon>
        <taxon>Embryophyta</taxon>
        <taxon>Tracheophyta</taxon>
        <taxon>Spermatophyta</taxon>
        <taxon>Magnoliopsida</taxon>
        <taxon>eudicotyledons</taxon>
        <taxon>Gunneridae</taxon>
        <taxon>Pentapetalae</taxon>
        <taxon>rosids</taxon>
        <taxon>fabids</taxon>
        <taxon>Rosales</taxon>
        <taxon>Moraceae</taxon>
        <taxon>Moreae</taxon>
        <taxon>Morus</taxon>
    </lineage>
</organism>
<gene>
    <name evidence="1" type="ORF">L484_001757</name>
</gene>
<accession>W9RRD7</accession>
<dbReference type="Proteomes" id="UP000030645">
    <property type="component" value="Unassembled WGS sequence"/>
</dbReference>
<name>W9RRD7_9ROSA</name>
<proteinExistence type="predicted"/>
<protein>
    <submittedName>
        <fullName evidence="1">Uncharacterized protein</fullName>
    </submittedName>
</protein>
<dbReference type="AlphaFoldDB" id="W9RRD7"/>
<dbReference type="EMBL" id="KE344528">
    <property type="protein sequence ID" value="EXB66201.1"/>
    <property type="molecule type" value="Genomic_DNA"/>
</dbReference>
<evidence type="ECO:0000313" key="2">
    <source>
        <dbReference type="Proteomes" id="UP000030645"/>
    </source>
</evidence>
<keyword evidence="2" id="KW-1185">Reference proteome</keyword>